<dbReference type="Pfam" id="PF00707">
    <property type="entry name" value="IF3_C"/>
    <property type="match status" value="1"/>
</dbReference>
<evidence type="ECO:0000313" key="8">
    <source>
        <dbReference type="Proteomes" id="UP001219355"/>
    </source>
</evidence>
<feature type="domain" description="Translation initiation factor 3 N-terminal" evidence="6">
    <location>
        <begin position="78"/>
        <end position="135"/>
    </location>
</feature>
<reference evidence="7" key="1">
    <citation type="submission" date="2023-03" db="EMBL/GenBank/DDBJ databases">
        <title>Emydomyces testavorans Genome Sequence.</title>
        <authorList>
            <person name="Hoyer L."/>
        </authorList>
    </citation>
    <scope>NUCLEOTIDE SEQUENCE</scope>
    <source>
        <strain evidence="7">16-2883</strain>
    </source>
</reference>
<dbReference type="GO" id="GO:0032790">
    <property type="term" value="P:ribosome disassembly"/>
    <property type="evidence" value="ECO:0007669"/>
    <property type="project" value="TreeGrafter"/>
</dbReference>
<dbReference type="Proteomes" id="UP001219355">
    <property type="component" value="Chromosome 5"/>
</dbReference>
<dbReference type="Gene3D" id="3.10.20.80">
    <property type="entry name" value="Translation initiation factor 3 (IF-3), N-terminal domain"/>
    <property type="match status" value="1"/>
</dbReference>
<dbReference type="InterPro" id="IPR019814">
    <property type="entry name" value="Translation_initiation_fac_3_N"/>
</dbReference>
<proteinExistence type="inferred from homology"/>
<dbReference type="SUPFAM" id="SSF54364">
    <property type="entry name" value="Translation initiation factor IF3, N-terminal domain"/>
    <property type="match status" value="1"/>
</dbReference>
<evidence type="ECO:0000256" key="2">
    <source>
        <dbReference type="ARBA" id="ARBA00022540"/>
    </source>
</evidence>
<dbReference type="GO" id="GO:0070124">
    <property type="term" value="P:mitochondrial translational initiation"/>
    <property type="evidence" value="ECO:0007669"/>
    <property type="project" value="TreeGrafter"/>
</dbReference>
<keyword evidence="2" id="KW-0396">Initiation factor</keyword>
<dbReference type="PANTHER" id="PTHR10938">
    <property type="entry name" value="TRANSLATION INITIATION FACTOR IF-3"/>
    <property type="match status" value="1"/>
</dbReference>
<evidence type="ECO:0000256" key="4">
    <source>
        <dbReference type="SAM" id="MobiDB-lite"/>
    </source>
</evidence>
<keyword evidence="3" id="KW-0648">Protein biosynthesis</keyword>
<evidence type="ECO:0000256" key="1">
    <source>
        <dbReference type="ARBA" id="ARBA00005439"/>
    </source>
</evidence>
<feature type="region of interest" description="Disordered" evidence="4">
    <location>
        <begin position="48"/>
        <end position="79"/>
    </location>
</feature>
<evidence type="ECO:0000259" key="5">
    <source>
        <dbReference type="Pfam" id="PF00707"/>
    </source>
</evidence>
<dbReference type="InterPro" id="IPR019815">
    <property type="entry name" value="Translation_initiation_fac_3_C"/>
</dbReference>
<dbReference type="AlphaFoldDB" id="A0AAF0DNV8"/>
<accession>A0AAF0DNV8</accession>
<evidence type="ECO:0000313" key="7">
    <source>
        <dbReference type="EMBL" id="WEW61673.1"/>
    </source>
</evidence>
<feature type="compositionally biased region" description="Low complexity" evidence="4">
    <location>
        <begin position="48"/>
        <end position="58"/>
    </location>
</feature>
<evidence type="ECO:0000259" key="6">
    <source>
        <dbReference type="Pfam" id="PF05198"/>
    </source>
</evidence>
<dbReference type="InterPro" id="IPR001288">
    <property type="entry name" value="Translation_initiation_fac_3"/>
</dbReference>
<protein>
    <recommendedName>
        <fullName evidence="9">Translation initiation factor IF-3</fullName>
    </recommendedName>
</protein>
<dbReference type="GO" id="GO:0005739">
    <property type="term" value="C:mitochondrion"/>
    <property type="evidence" value="ECO:0007669"/>
    <property type="project" value="TreeGrafter"/>
</dbReference>
<dbReference type="GO" id="GO:0043022">
    <property type="term" value="F:ribosome binding"/>
    <property type="evidence" value="ECO:0007669"/>
    <property type="project" value="TreeGrafter"/>
</dbReference>
<feature type="domain" description="Translation initiation factor 3 C-terminal" evidence="5">
    <location>
        <begin position="152"/>
        <end position="223"/>
    </location>
</feature>
<dbReference type="GO" id="GO:0003743">
    <property type="term" value="F:translation initiation factor activity"/>
    <property type="evidence" value="ECO:0007669"/>
    <property type="project" value="UniProtKB-KW"/>
</dbReference>
<name>A0AAF0DNV8_9EURO</name>
<evidence type="ECO:0008006" key="9">
    <source>
        <dbReference type="Google" id="ProtNLM"/>
    </source>
</evidence>
<dbReference type="InterPro" id="IPR036787">
    <property type="entry name" value="T_IF-3_N_sf"/>
</dbReference>
<organism evidence="7 8">
    <name type="scientific">Emydomyces testavorans</name>
    <dbReference type="NCBI Taxonomy" id="2070801"/>
    <lineage>
        <taxon>Eukaryota</taxon>
        <taxon>Fungi</taxon>
        <taxon>Dikarya</taxon>
        <taxon>Ascomycota</taxon>
        <taxon>Pezizomycotina</taxon>
        <taxon>Eurotiomycetes</taxon>
        <taxon>Eurotiomycetidae</taxon>
        <taxon>Onygenales</taxon>
        <taxon>Nannizziopsiaceae</taxon>
        <taxon>Emydomyces</taxon>
    </lineage>
</organism>
<dbReference type="InterPro" id="IPR036788">
    <property type="entry name" value="T_IF-3_C_sf"/>
</dbReference>
<dbReference type="SUPFAM" id="SSF55200">
    <property type="entry name" value="Translation initiation factor IF3, C-terminal domain"/>
    <property type="match status" value="1"/>
</dbReference>
<sequence>MTHARPVFSAAQALRFTFLPPNQAYPRRPVPRGLNIYKSKRFNFSFRPPFDSSRSTPSQEVEPPKIPTTPSPWARRDDAIRHPRVRVVNEDGSLSSPMPLRQVLRTFDPIESSLVELIPASDSYGPICRVMSKKTLRELEYARSRPAKPKKAKLIELNWAIDPNDLEIRLKQMESFLAKGKKVELILTSKPRKRRATQPEAERVLALVKERIQKIGAVQSKPMQGEILGHAQFFLESKQST</sequence>
<gene>
    <name evidence="7" type="ORF">PRK78_007165</name>
</gene>
<keyword evidence="8" id="KW-1185">Reference proteome</keyword>
<dbReference type="PANTHER" id="PTHR10938:SF0">
    <property type="entry name" value="TRANSLATION INITIATION FACTOR IF-3, MITOCHONDRIAL"/>
    <property type="match status" value="1"/>
</dbReference>
<dbReference type="Pfam" id="PF05198">
    <property type="entry name" value="IF3_N"/>
    <property type="match status" value="1"/>
</dbReference>
<dbReference type="Gene3D" id="3.30.110.10">
    <property type="entry name" value="Translation initiation factor 3 (IF-3), C-terminal domain"/>
    <property type="match status" value="1"/>
</dbReference>
<evidence type="ECO:0000256" key="3">
    <source>
        <dbReference type="ARBA" id="ARBA00022917"/>
    </source>
</evidence>
<comment type="similarity">
    <text evidence="1">Belongs to the IF-3 family.</text>
</comment>
<dbReference type="EMBL" id="CP120631">
    <property type="protein sequence ID" value="WEW61673.1"/>
    <property type="molecule type" value="Genomic_DNA"/>
</dbReference>